<accession>A0A411YAT9</accession>
<dbReference type="PANTHER" id="PTHR10799">
    <property type="entry name" value="SNF2/RAD54 HELICASE FAMILY"/>
    <property type="match status" value="1"/>
</dbReference>
<dbReference type="FunFam" id="3.40.50.300:FF:000533">
    <property type="entry name" value="Helicase, Snf2 family"/>
    <property type="match status" value="1"/>
</dbReference>
<name>A0A411YAT9_9ACTN</name>
<gene>
    <name evidence="4" type="ORF">ER308_01215</name>
</gene>
<dbReference type="KEGG" id="erz:ER308_01215"/>
<dbReference type="GO" id="GO:0004386">
    <property type="term" value="F:helicase activity"/>
    <property type="evidence" value="ECO:0007669"/>
    <property type="project" value="UniProtKB-KW"/>
</dbReference>
<feature type="domain" description="Helicase ATP-binding" evidence="2">
    <location>
        <begin position="561"/>
        <end position="717"/>
    </location>
</feature>
<keyword evidence="4" id="KW-0547">Nucleotide-binding</keyword>
<dbReference type="InterPro" id="IPR038718">
    <property type="entry name" value="SNF2-like_sf"/>
</dbReference>
<dbReference type="AlphaFoldDB" id="A0A411YAT9"/>
<dbReference type="Pfam" id="PF12419">
    <property type="entry name" value="DUF3670"/>
    <property type="match status" value="1"/>
</dbReference>
<keyword evidence="1" id="KW-0378">Hydrolase</keyword>
<dbReference type="SMART" id="SM00487">
    <property type="entry name" value="DEXDc"/>
    <property type="match status" value="1"/>
</dbReference>
<protein>
    <submittedName>
        <fullName evidence="4">DEAD/DEAH box helicase</fullName>
    </submittedName>
</protein>
<dbReference type="InterPro" id="IPR014001">
    <property type="entry name" value="Helicase_ATP-bd"/>
</dbReference>
<reference evidence="4 5" key="1">
    <citation type="submission" date="2019-01" db="EMBL/GenBank/DDBJ databases">
        <title>Egibacter rhizosphaerae EGI 80759T.</title>
        <authorList>
            <person name="Chen D.-D."/>
            <person name="Tian Y."/>
            <person name="Jiao J.-Y."/>
            <person name="Zhang X.-T."/>
            <person name="Zhang Y.-G."/>
            <person name="Zhang Y."/>
            <person name="Xiao M."/>
            <person name="Shu W.-S."/>
            <person name="Li W.-J."/>
        </authorList>
    </citation>
    <scope>NUCLEOTIDE SEQUENCE [LARGE SCALE GENOMIC DNA]</scope>
    <source>
        <strain evidence="4 5">EGI 80759</strain>
    </source>
</reference>
<evidence type="ECO:0000259" key="2">
    <source>
        <dbReference type="PROSITE" id="PS51192"/>
    </source>
</evidence>
<dbReference type="Gene3D" id="3.40.50.10810">
    <property type="entry name" value="Tandem AAA-ATPase domain"/>
    <property type="match status" value="1"/>
</dbReference>
<evidence type="ECO:0000313" key="4">
    <source>
        <dbReference type="EMBL" id="QBI18324.1"/>
    </source>
</evidence>
<sequence length="1028" mass="109496">MISPYLPLDGSRRVVRHEWEGSVSQLALPGRLQATFWPGGRVPSDGHLALWGVDDLEAAATAHALPGGATVTLPTVLPRTPRARTRVVTAEVPALLIPVLPAARALAAWSAPADWPPWQRPADSLLAWSVAAKIALEVVAAGGLVPTLRPAGPDGAVASWRLVPPRDGRWEALGQALPPAAHALPDDADEAAVWSPVALFGAFGDAVADACGRALDGPVAAGASASRSWVAGLIGPDPLVTIDGAQHGSWDDAVDHGPAEDGLAAQVSAWAAPLIDRDAPTAARLCLRLDTPVTDEPDAPWRVDYLLQAADDPSLLVPADQVWDAHATTLEALGRHVGDPQESLVRGLAEAARLFPPVERSLAEPRPAGLELDTEEAAQLLTDRAGELAAADVGVLLPAELTASGARRLRARMRVYDSPPDPGKGITDAGLDEETIASFEWEVALGDDTISARELAEIAAMKSSLVRWRGQWVRVDPDEAPRLADIAGQQGELSGVEAIAIALSGEREVDELGEVEVIADGALADLVADLRAGESGPGEPRLDGITAELRPYQRRGVAWLQALADRGLGALLADDMGLGKTLQTIALLADRAGERPSLVVCPTSVVGNWERELARFAPHLEVVRHHGGERAGYAAEVPAGAVVVTSYGLVRRDIDLLADVAWECVVLDEAQQVKNPSSQGAQAVRRLESRHRVALTGTPVENRLSELWSVLDFANPGLLGPFARFKERYAVPVERWRDPDATARLRRLTAPFLLRRAKTDASVAADLPAKHEVDVSCTLTREQATLYQAAVATILDDEGLGEGIERRGRVLKLLMALKQICNHPAQYLGEDGGTLAGRSGKLDRTAEMLAEITDNGARALVFTQFREMGELLARQLQAALGLADVPFLHGGVAQPARDRMVERFQTDPSCPPVLLVSLKAGGTGLNLTAATHVVHYDRWWNPAVEDQATDRAYRIGQSREVTAHKLVTAGTLEERIAALLEDKRALADAVVGEGEAWLTELSDAELRELVELSDVGSGSGPREREPAA</sequence>
<dbReference type="Gene3D" id="3.40.50.300">
    <property type="entry name" value="P-loop containing nucleotide triphosphate hydrolases"/>
    <property type="match status" value="1"/>
</dbReference>
<dbReference type="Pfam" id="PF00176">
    <property type="entry name" value="SNF2-rel_dom"/>
    <property type="match status" value="1"/>
</dbReference>
<dbReference type="InterPro" id="IPR027417">
    <property type="entry name" value="P-loop_NTPase"/>
</dbReference>
<dbReference type="InterPro" id="IPR049730">
    <property type="entry name" value="SNF2/RAD54-like_C"/>
</dbReference>
<dbReference type="EMBL" id="CP036402">
    <property type="protein sequence ID" value="QBI18324.1"/>
    <property type="molecule type" value="Genomic_DNA"/>
</dbReference>
<dbReference type="InterPro" id="IPR000330">
    <property type="entry name" value="SNF2_N"/>
</dbReference>
<dbReference type="InterPro" id="IPR001650">
    <property type="entry name" value="Helicase_C-like"/>
</dbReference>
<dbReference type="CDD" id="cd18793">
    <property type="entry name" value="SF2_C_SNF"/>
    <property type="match status" value="1"/>
</dbReference>
<dbReference type="PROSITE" id="PS51192">
    <property type="entry name" value="HELICASE_ATP_BIND_1"/>
    <property type="match status" value="1"/>
</dbReference>
<evidence type="ECO:0000259" key="3">
    <source>
        <dbReference type="PROSITE" id="PS51194"/>
    </source>
</evidence>
<dbReference type="InterPro" id="IPR022138">
    <property type="entry name" value="DUF3670"/>
</dbReference>
<keyword evidence="4" id="KW-0347">Helicase</keyword>
<dbReference type="OrthoDB" id="9760715at2"/>
<dbReference type="PROSITE" id="PS51194">
    <property type="entry name" value="HELICASE_CTER"/>
    <property type="match status" value="1"/>
</dbReference>
<feature type="domain" description="Helicase C-terminal" evidence="3">
    <location>
        <begin position="841"/>
        <end position="1002"/>
    </location>
</feature>
<dbReference type="Proteomes" id="UP000291469">
    <property type="component" value="Chromosome"/>
</dbReference>
<evidence type="ECO:0000313" key="5">
    <source>
        <dbReference type="Proteomes" id="UP000291469"/>
    </source>
</evidence>
<dbReference type="CDD" id="cd18012">
    <property type="entry name" value="DEXQc_arch_SWI2_SNF2"/>
    <property type="match status" value="1"/>
</dbReference>
<proteinExistence type="predicted"/>
<keyword evidence="5" id="KW-1185">Reference proteome</keyword>
<dbReference type="SUPFAM" id="SSF52540">
    <property type="entry name" value="P-loop containing nucleoside triphosphate hydrolases"/>
    <property type="match status" value="2"/>
</dbReference>
<dbReference type="GO" id="GO:0005524">
    <property type="term" value="F:ATP binding"/>
    <property type="evidence" value="ECO:0007669"/>
    <property type="project" value="InterPro"/>
</dbReference>
<organism evidence="4 5">
    <name type="scientific">Egibacter rhizosphaerae</name>
    <dbReference type="NCBI Taxonomy" id="1670831"/>
    <lineage>
        <taxon>Bacteria</taxon>
        <taxon>Bacillati</taxon>
        <taxon>Actinomycetota</taxon>
        <taxon>Nitriliruptoria</taxon>
        <taxon>Egibacterales</taxon>
        <taxon>Egibacteraceae</taxon>
        <taxon>Egibacter</taxon>
    </lineage>
</organism>
<dbReference type="Pfam" id="PF00271">
    <property type="entry name" value="Helicase_C"/>
    <property type="match status" value="1"/>
</dbReference>
<dbReference type="GO" id="GO:0016787">
    <property type="term" value="F:hydrolase activity"/>
    <property type="evidence" value="ECO:0007669"/>
    <property type="project" value="UniProtKB-KW"/>
</dbReference>
<keyword evidence="4" id="KW-0067">ATP-binding</keyword>
<evidence type="ECO:0000256" key="1">
    <source>
        <dbReference type="ARBA" id="ARBA00022801"/>
    </source>
</evidence>
<dbReference type="SMART" id="SM00490">
    <property type="entry name" value="HELICc"/>
    <property type="match status" value="1"/>
</dbReference>